<dbReference type="Pfam" id="PF02653">
    <property type="entry name" value="BPD_transp_2"/>
    <property type="match status" value="1"/>
</dbReference>
<dbReference type="AlphaFoldDB" id="A0A1M7GZ20"/>
<keyword evidence="7 9" id="KW-0472">Membrane</keyword>
<reference evidence="10 11" key="1">
    <citation type="submission" date="2016-11" db="EMBL/GenBank/DDBJ databases">
        <authorList>
            <person name="Jaros S."/>
            <person name="Januszkiewicz K."/>
            <person name="Wedrychowicz H."/>
        </authorList>
    </citation>
    <scope>NUCLEOTIDE SEQUENCE [LARGE SCALE GENOMIC DNA]</scope>
    <source>
        <strain evidence="10 11">DSM 29589</strain>
    </source>
</reference>
<dbReference type="Proteomes" id="UP000183974">
    <property type="component" value="Unassembled WGS sequence"/>
</dbReference>
<evidence type="ECO:0000256" key="8">
    <source>
        <dbReference type="ARBA" id="ARBA00037998"/>
    </source>
</evidence>
<feature type="transmembrane region" description="Helical" evidence="9">
    <location>
        <begin position="139"/>
        <end position="160"/>
    </location>
</feature>
<feature type="transmembrane region" description="Helical" evidence="9">
    <location>
        <begin position="226"/>
        <end position="251"/>
    </location>
</feature>
<evidence type="ECO:0000256" key="9">
    <source>
        <dbReference type="SAM" id="Phobius"/>
    </source>
</evidence>
<evidence type="ECO:0000313" key="11">
    <source>
        <dbReference type="Proteomes" id="UP000183974"/>
    </source>
</evidence>
<evidence type="ECO:0000256" key="3">
    <source>
        <dbReference type="ARBA" id="ARBA00022475"/>
    </source>
</evidence>
<dbReference type="PANTHER" id="PTHR11795">
    <property type="entry name" value="BRANCHED-CHAIN AMINO ACID TRANSPORT SYSTEM PERMEASE PROTEIN LIVH"/>
    <property type="match status" value="1"/>
</dbReference>
<feature type="transmembrane region" description="Helical" evidence="9">
    <location>
        <begin position="40"/>
        <end position="58"/>
    </location>
</feature>
<dbReference type="GO" id="GO:0005886">
    <property type="term" value="C:plasma membrane"/>
    <property type="evidence" value="ECO:0007669"/>
    <property type="project" value="UniProtKB-SubCell"/>
</dbReference>
<dbReference type="RefSeq" id="WP_073036060.1">
    <property type="nucleotide sequence ID" value="NZ_BMLR01000012.1"/>
</dbReference>
<evidence type="ECO:0000256" key="7">
    <source>
        <dbReference type="ARBA" id="ARBA00023136"/>
    </source>
</evidence>
<name>A0A1M7GZ20_9RHOB</name>
<evidence type="ECO:0000256" key="6">
    <source>
        <dbReference type="ARBA" id="ARBA00022989"/>
    </source>
</evidence>
<keyword evidence="5" id="KW-0029">Amino-acid transport</keyword>
<keyword evidence="2" id="KW-0813">Transport</keyword>
<keyword evidence="4 9" id="KW-0812">Transmembrane</keyword>
<evidence type="ECO:0000256" key="5">
    <source>
        <dbReference type="ARBA" id="ARBA00022970"/>
    </source>
</evidence>
<dbReference type="GO" id="GO:0022857">
    <property type="term" value="F:transmembrane transporter activity"/>
    <property type="evidence" value="ECO:0007669"/>
    <property type="project" value="InterPro"/>
</dbReference>
<dbReference type="STRING" id="337701.SAMN05444398_111140"/>
<feature type="transmembrane region" description="Helical" evidence="9">
    <location>
        <begin position="99"/>
        <end position="119"/>
    </location>
</feature>
<keyword evidence="3" id="KW-1003">Cell membrane</keyword>
<dbReference type="PANTHER" id="PTHR11795:SF445">
    <property type="entry name" value="AMINO ACID ABC TRANSPORTER PERMEASE PROTEIN"/>
    <property type="match status" value="1"/>
</dbReference>
<dbReference type="EMBL" id="FRBR01000011">
    <property type="protein sequence ID" value="SHM21551.1"/>
    <property type="molecule type" value="Genomic_DNA"/>
</dbReference>
<evidence type="ECO:0000256" key="1">
    <source>
        <dbReference type="ARBA" id="ARBA00004651"/>
    </source>
</evidence>
<protein>
    <submittedName>
        <fullName evidence="10">Amino acid/amide ABC transporter membrane protein 1, HAAT family</fullName>
    </submittedName>
</protein>
<evidence type="ECO:0000313" key="10">
    <source>
        <dbReference type="EMBL" id="SHM21551.1"/>
    </source>
</evidence>
<dbReference type="InterPro" id="IPR001851">
    <property type="entry name" value="ABC_transp_permease"/>
</dbReference>
<feature type="transmembrane region" description="Helical" evidence="9">
    <location>
        <begin position="64"/>
        <end position="87"/>
    </location>
</feature>
<proteinExistence type="inferred from homology"/>
<dbReference type="GO" id="GO:0006865">
    <property type="term" value="P:amino acid transport"/>
    <property type="evidence" value="ECO:0007669"/>
    <property type="project" value="UniProtKB-KW"/>
</dbReference>
<dbReference type="OrthoDB" id="9810089at2"/>
<comment type="similarity">
    <text evidence="8">Belongs to the binding-protein-dependent transport system permease family. LivHM subfamily.</text>
</comment>
<evidence type="ECO:0000256" key="2">
    <source>
        <dbReference type="ARBA" id="ARBA00022448"/>
    </source>
</evidence>
<keyword evidence="6 9" id="KW-1133">Transmembrane helix</keyword>
<feature type="transmembrane region" description="Helical" evidence="9">
    <location>
        <begin position="189"/>
        <end position="214"/>
    </location>
</feature>
<organism evidence="10 11">
    <name type="scientific">Roseovarius pacificus</name>
    <dbReference type="NCBI Taxonomy" id="337701"/>
    <lineage>
        <taxon>Bacteria</taxon>
        <taxon>Pseudomonadati</taxon>
        <taxon>Pseudomonadota</taxon>
        <taxon>Alphaproteobacteria</taxon>
        <taxon>Rhodobacterales</taxon>
        <taxon>Roseobacteraceae</taxon>
        <taxon>Roseovarius</taxon>
    </lineage>
</organism>
<accession>A0A1M7GZ20</accession>
<feature type="transmembrane region" description="Helical" evidence="9">
    <location>
        <begin position="258"/>
        <end position="278"/>
    </location>
</feature>
<sequence length="289" mass="30459">MDITTLLVQSGVNGLVIGMMYALMAIGFTLVFGIMRIVNFAHGEFYMAGAFIAFFTYAQWELPFVATILIAIAVVGIAGAIIEWVLIRPLRTDELTGMIATLGISVVLQNSALMFFGASPRPMPEVVSGLVRMGPVVFSWSRVFVIVAAAFVVGIFWLFMQKSKTGRAMRAVAQDQEAALIQGIDVGRIYPFAFGLSVALAAVAGALMAPVFSVSPFVGTAPMLKAFIVVILGGLGSVPGALLGGLLLGMIESYGATFLGSVVADMLELGLVIAILLVRPSGLMGKKEA</sequence>
<dbReference type="InterPro" id="IPR052157">
    <property type="entry name" value="BCAA_transport_permease"/>
</dbReference>
<keyword evidence="11" id="KW-1185">Reference proteome</keyword>
<comment type="subcellular location">
    <subcellularLocation>
        <location evidence="1">Cell membrane</location>
        <topology evidence="1">Multi-pass membrane protein</topology>
    </subcellularLocation>
</comment>
<feature type="transmembrane region" description="Helical" evidence="9">
    <location>
        <begin position="12"/>
        <end position="33"/>
    </location>
</feature>
<gene>
    <name evidence="10" type="ORF">SAMN05444398_111140</name>
</gene>
<dbReference type="CDD" id="cd06582">
    <property type="entry name" value="TM_PBP1_LivH_like"/>
    <property type="match status" value="1"/>
</dbReference>
<evidence type="ECO:0000256" key="4">
    <source>
        <dbReference type="ARBA" id="ARBA00022692"/>
    </source>
</evidence>